<evidence type="ECO:0000313" key="2">
    <source>
        <dbReference type="Proteomes" id="UP001222603"/>
    </source>
</evidence>
<proteinExistence type="predicted"/>
<name>A0AAW6H1B1_BACUN</name>
<accession>A0AAW6H1B1</accession>
<comment type="caution">
    <text evidence="1">The sequence shown here is derived from an EMBL/GenBank/DDBJ whole genome shotgun (WGS) entry which is preliminary data.</text>
</comment>
<dbReference type="RefSeq" id="WP_195494141.1">
    <property type="nucleotide sequence ID" value="NZ_JADNKR010000001.1"/>
</dbReference>
<organism evidence="1 2">
    <name type="scientific">Bacteroides uniformis</name>
    <dbReference type="NCBI Taxonomy" id="820"/>
    <lineage>
        <taxon>Bacteria</taxon>
        <taxon>Pseudomonadati</taxon>
        <taxon>Bacteroidota</taxon>
        <taxon>Bacteroidia</taxon>
        <taxon>Bacteroidales</taxon>
        <taxon>Bacteroidaceae</taxon>
        <taxon>Bacteroides</taxon>
    </lineage>
</organism>
<dbReference type="EMBL" id="JAQNSI010000231">
    <property type="protein sequence ID" value="MDC1900566.1"/>
    <property type="molecule type" value="Genomic_DNA"/>
</dbReference>
<gene>
    <name evidence="1" type="ORF">POZ10_08035</name>
</gene>
<protein>
    <submittedName>
        <fullName evidence="1">Uncharacterized protein</fullName>
    </submittedName>
</protein>
<dbReference type="AlphaFoldDB" id="A0AAW6H1B1"/>
<sequence>MAKITVKSQETAVAIVTSLIESAFEFSYMPRNYSIIKTLAAKRTVTDYLIRKGFSKDDFEVE</sequence>
<reference evidence="1" key="1">
    <citation type="submission" date="2022-10" db="EMBL/GenBank/DDBJ databases">
        <title>Human gut microbiome strain richness.</title>
        <authorList>
            <person name="Chen-Liaw A."/>
        </authorList>
    </citation>
    <scope>NUCLEOTIDE SEQUENCE</scope>
    <source>
        <strain evidence="1">1001713st1_F9_1001713B170221_170320</strain>
    </source>
</reference>
<dbReference type="Proteomes" id="UP001222603">
    <property type="component" value="Unassembled WGS sequence"/>
</dbReference>
<evidence type="ECO:0000313" key="1">
    <source>
        <dbReference type="EMBL" id="MDC1900566.1"/>
    </source>
</evidence>